<name>A0A3N0BMH9_9MICC</name>
<keyword evidence="1" id="KW-0812">Transmembrane</keyword>
<organism evidence="2 3">
    <name type="scientific">Arthrobacter oryzae</name>
    <dbReference type="NCBI Taxonomy" id="409290"/>
    <lineage>
        <taxon>Bacteria</taxon>
        <taxon>Bacillati</taxon>
        <taxon>Actinomycetota</taxon>
        <taxon>Actinomycetes</taxon>
        <taxon>Micrococcales</taxon>
        <taxon>Micrococcaceae</taxon>
        <taxon>Arthrobacter</taxon>
    </lineage>
</organism>
<feature type="transmembrane region" description="Helical" evidence="1">
    <location>
        <begin position="41"/>
        <end position="62"/>
    </location>
</feature>
<feature type="transmembrane region" description="Helical" evidence="1">
    <location>
        <begin position="94"/>
        <end position="116"/>
    </location>
</feature>
<dbReference type="EMBL" id="RBED01000137">
    <property type="protein sequence ID" value="RNL49946.1"/>
    <property type="molecule type" value="Genomic_DNA"/>
</dbReference>
<evidence type="ECO:0000313" key="2">
    <source>
        <dbReference type="EMBL" id="RNL49946.1"/>
    </source>
</evidence>
<comment type="caution">
    <text evidence="2">The sequence shown here is derived from an EMBL/GenBank/DDBJ whole genome shotgun (WGS) entry which is preliminary data.</text>
</comment>
<evidence type="ECO:0000313" key="3">
    <source>
        <dbReference type="Proteomes" id="UP000273807"/>
    </source>
</evidence>
<keyword evidence="1" id="KW-1133">Transmembrane helix</keyword>
<evidence type="ECO:0000256" key="1">
    <source>
        <dbReference type="SAM" id="Phobius"/>
    </source>
</evidence>
<dbReference type="RefSeq" id="WP_123256717.1">
    <property type="nucleotide sequence ID" value="NZ_RBED01000137.1"/>
</dbReference>
<gene>
    <name evidence="2" type="ORF">D7003_17615</name>
</gene>
<keyword evidence="3" id="KW-1185">Reference proteome</keyword>
<proteinExistence type="predicted"/>
<dbReference type="Proteomes" id="UP000273807">
    <property type="component" value="Unassembled WGS sequence"/>
</dbReference>
<feature type="transmembrane region" description="Helical" evidence="1">
    <location>
        <begin position="71"/>
        <end position="88"/>
    </location>
</feature>
<sequence length="128" mass="13144">MTLNATHVKILLAVIALCGAGMLAAFSVDESLLVRDQLGGLSTVLAVGLAVGGVMVPLLGLLGSMADPRRLGSVIFMVVPMLTLAVFLDDLFDVFPVRILCVAGQVLAFIGAIAILSSASAAKKQPQP</sequence>
<dbReference type="OrthoDB" id="9845230at2"/>
<protein>
    <submittedName>
        <fullName evidence="2">Uncharacterized protein</fullName>
    </submittedName>
</protein>
<reference evidence="2 3" key="1">
    <citation type="submission" date="2018-10" db="EMBL/GenBank/DDBJ databases">
        <title>Genome sequencing of Arthrobacter oryzae TNB02.</title>
        <authorList>
            <person name="Cho Y.-J."/>
            <person name="Cho A."/>
            <person name="Kim O.-S."/>
        </authorList>
    </citation>
    <scope>NUCLEOTIDE SEQUENCE [LARGE SCALE GENOMIC DNA]</scope>
    <source>
        <strain evidence="2 3">TNB02</strain>
    </source>
</reference>
<accession>A0A3N0BMH9</accession>
<dbReference type="AlphaFoldDB" id="A0A3N0BMH9"/>
<keyword evidence="1" id="KW-0472">Membrane</keyword>